<accession>A0ABN3ALT2</accession>
<keyword evidence="1" id="KW-0472">Membrane</keyword>
<comment type="caution">
    <text evidence="2">The sequence shown here is derived from an EMBL/GenBank/DDBJ whole genome shotgun (WGS) entry which is preliminary data.</text>
</comment>
<keyword evidence="1" id="KW-0812">Transmembrane</keyword>
<organism evidence="2 3">
    <name type="scientific">Arthrobacter parietis</name>
    <dbReference type="NCBI Taxonomy" id="271434"/>
    <lineage>
        <taxon>Bacteria</taxon>
        <taxon>Bacillati</taxon>
        <taxon>Actinomycetota</taxon>
        <taxon>Actinomycetes</taxon>
        <taxon>Micrococcales</taxon>
        <taxon>Micrococcaceae</taxon>
        <taxon>Arthrobacter</taxon>
    </lineage>
</organism>
<gene>
    <name evidence="2" type="ORF">GCM10009784_00750</name>
</gene>
<proteinExistence type="predicted"/>
<protein>
    <submittedName>
        <fullName evidence="2">Uncharacterized protein</fullName>
    </submittedName>
</protein>
<dbReference type="Proteomes" id="UP001500974">
    <property type="component" value="Unassembled WGS sequence"/>
</dbReference>
<feature type="transmembrane region" description="Helical" evidence="1">
    <location>
        <begin position="59"/>
        <end position="80"/>
    </location>
</feature>
<feature type="transmembrane region" description="Helical" evidence="1">
    <location>
        <begin position="28"/>
        <end position="47"/>
    </location>
</feature>
<keyword evidence="3" id="KW-1185">Reference proteome</keyword>
<evidence type="ECO:0000313" key="2">
    <source>
        <dbReference type="EMBL" id="GAA2171999.1"/>
    </source>
</evidence>
<reference evidence="2 3" key="1">
    <citation type="journal article" date="2019" name="Int. J. Syst. Evol. Microbiol.">
        <title>The Global Catalogue of Microorganisms (GCM) 10K type strain sequencing project: providing services to taxonomists for standard genome sequencing and annotation.</title>
        <authorList>
            <consortium name="The Broad Institute Genomics Platform"/>
            <consortium name="The Broad Institute Genome Sequencing Center for Infectious Disease"/>
            <person name="Wu L."/>
            <person name="Ma J."/>
        </authorList>
    </citation>
    <scope>NUCLEOTIDE SEQUENCE [LARGE SCALE GENOMIC DNA]</scope>
    <source>
        <strain evidence="2 3">JCM 14917</strain>
    </source>
</reference>
<name>A0ABN3ALT2_9MICC</name>
<keyword evidence="1" id="KW-1133">Transmembrane helix</keyword>
<dbReference type="RefSeq" id="WP_346027115.1">
    <property type="nucleotide sequence ID" value="NZ_BAAAON010000001.1"/>
</dbReference>
<dbReference type="EMBL" id="BAAAON010000001">
    <property type="protein sequence ID" value="GAA2171999.1"/>
    <property type="molecule type" value="Genomic_DNA"/>
</dbReference>
<feature type="transmembrane region" description="Helical" evidence="1">
    <location>
        <begin position="6"/>
        <end position="21"/>
    </location>
</feature>
<sequence>MVSVIVVTGVAISIGFFAWFADRRHHRYGMLLLPGISLSSALILWIILQFAGLGYHPDLFWMVWLLPLVAATIVTACAAWRFGRHREQADAEAMTAILKRR</sequence>
<evidence type="ECO:0000256" key="1">
    <source>
        <dbReference type="SAM" id="Phobius"/>
    </source>
</evidence>
<evidence type="ECO:0000313" key="3">
    <source>
        <dbReference type="Proteomes" id="UP001500974"/>
    </source>
</evidence>